<dbReference type="PROSITE" id="PS00615">
    <property type="entry name" value="C_TYPE_LECTIN_1"/>
    <property type="match status" value="1"/>
</dbReference>
<dbReference type="InterPro" id="IPR016187">
    <property type="entry name" value="CTDL_fold"/>
</dbReference>
<dbReference type="InterPro" id="IPR016186">
    <property type="entry name" value="C-type_lectin-like/link_sf"/>
</dbReference>
<evidence type="ECO:0000256" key="1">
    <source>
        <dbReference type="ARBA" id="ARBA00023157"/>
    </source>
</evidence>
<protein>
    <recommendedName>
        <fullName evidence="2">C-type lectin domain-containing protein</fullName>
    </recommendedName>
</protein>
<keyword evidence="1" id="KW-1015">Disulfide bond</keyword>
<dbReference type="CDD" id="cd00037">
    <property type="entry name" value="CLECT"/>
    <property type="match status" value="1"/>
</dbReference>
<dbReference type="SUPFAM" id="SSF56436">
    <property type="entry name" value="C-type lectin-like"/>
    <property type="match status" value="1"/>
</dbReference>
<dbReference type="InterPro" id="IPR018378">
    <property type="entry name" value="C-type_lectin_CS"/>
</dbReference>
<dbReference type="Gene3D" id="3.10.100.10">
    <property type="entry name" value="Mannose-Binding Protein A, subunit A"/>
    <property type="match status" value="1"/>
</dbReference>
<proteinExistence type="predicted"/>
<dbReference type="InterPro" id="IPR001304">
    <property type="entry name" value="C-type_lectin-like"/>
</dbReference>
<dbReference type="PROSITE" id="PS50041">
    <property type="entry name" value="C_TYPE_LECTIN_2"/>
    <property type="match status" value="1"/>
</dbReference>
<organism evidence="3">
    <name type="scientific">Timema bartmani</name>
    <dbReference type="NCBI Taxonomy" id="61472"/>
    <lineage>
        <taxon>Eukaryota</taxon>
        <taxon>Metazoa</taxon>
        <taxon>Ecdysozoa</taxon>
        <taxon>Arthropoda</taxon>
        <taxon>Hexapoda</taxon>
        <taxon>Insecta</taxon>
        <taxon>Pterygota</taxon>
        <taxon>Neoptera</taxon>
        <taxon>Polyneoptera</taxon>
        <taxon>Phasmatodea</taxon>
        <taxon>Timematodea</taxon>
        <taxon>Timematoidea</taxon>
        <taxon>Timematidae</taxon>
        <taxon>Timema</taxon>
    </lineage>
</organism>
<name>A0A7R9EWM8_9NEOP</name>
<evidence type="ECO:0000259" key="2">
    <source>
        <dbReference type="PROSITE" id="PS50041"/>
    </source>
</evidence>
<dbReference type="AlphaFoldDB" id="A0A7R9EWM8"/>
<evidence type="ECO:0000313" key="3">
    <source>
        <dbReference type="EMBL" id="CAD7442760.1"/>
    </source>
</evidence>
<feature type="domain" description="C-type lectin" evidence="2">
    <location>
        <begin position="59"/>
        <end position="132"/>
    </location>
</feature>
<accession>A0A7R9EWM8</accession>
<dbReference type="PANTHER" id="PTHR21407">
    <property type="entry name" value="RE43931P-RELATED"/>
    <property type="match status" value="1"/>
</dbReference>
<dbReference type="EMBL" id="OD565848">
    <property type="protein sequence ID" value="CAD7442760.1"/>
    <property type="molecule type" value="Genomic_DNA"/>
</dbReference>
<dbReference type="PANTHER" id="PTHR21407:SF1">
    <property type="entry name" value="RE43931P"/>
    <property type="match status" value="1"/>
</dbReference>
<gene>
    <name evidence="3" type="ORF">TBIB3V08_LOCUS5185</name>
</gene>
<reference evidence="3" key="1">
    <citation type="submission" date="2020-11" db="EMBL/GenBank/DDBJ databases">
        <authorList>
            <person name="Tran Van P."/>
        </authorList>
    </citation>
    <scope>NUCLEOTIDE SEQUENCE</scope>
</reference>
<sequence length="243" mass="27974">MFPARIRTREKEKAIFIKDRPQHIDIISGHQKYAWTSGRKCNFAGCDRPDLKPANVYGWFWVGSLSKLPPTTNRVDTDWSDTGGLGIPQPDNREQVQGGPEEECLTYLNNFYQDGIRWHDVSCAHREPFVCEDNNVPQMVRGSSVSLTSQSPQHVVVHRHTPATNNNTNREPESPPTDFSRQELMKYRLTKLYSDETKPDEQLKVFSLEPPRLGPWEVIAEIQTVDRNITTLDIDEQKKIEEI</sequence>